<feature type="domain" description="HPt" evidence="19">
    <location>
        <begin position="1093"/>
        <end position="1188"/>
    </location>
</feature>
<dbReference type="SUPFAM" id="SSF55785">
    <property type="entry name" value="PYP-like sensor domain (PAS domain)"/>
    <property type="match status" value="2"/>
</dbReference>
<keyword evidence="10" id="KW-0902">Two-component regulatory system</keyword>
<dbReference type="SMART" id="SM00086">
    <property type="entry name" value="PAC"/>
    <property type="match status" value="2"/>
</dbReference>
<keyword evidence="7" id="KW-0547">Nucleotide-binding</keyword>
<dbReference type="InterPro" id="IPR003594">
    <property type="entry name" value="HATPase_dom"/>
</dbReference>
<feature type="domain" description="PAS" evidence="17">
    <location>
        <begin position="403"/>
        <end position="460"/>
    </location>
</feature>
<feature type="domain" description="Histidine kinase" evidence="15">
    <location>
        <begin position="551"/>
        <end position="772"/>
    </location>
</feature>
<dbReference type="Pfam" id="PF00989">
    <property type="entry name" value="PAS"/>
    <property type="match status" value="2"/>
</dbReference>
<comment type="subcellular location">
    <subcellularLocation>
        <location evidence="2">Cell membrane</location>
        <topology evidence="2">Multi-pass membrane protein</topology>
    </subcellularLocation>
</comment>
<dbReference type="CDD" id="cd16922">
    <property type="entry name" value="HATPase_EvgS-ArcB-TorS-like"/>
    <property type="match status" value="1"/>
</dbReference>
<dbReference type="RefSeq" id="WP_211535140.1">
    <property type="nucleotide sequence ID" value="NZ_JAGSSV010000002.1"/>
</dbReference>
<dbReference type="SUPFAM" id="SSF55874">
    <property type="entry name" value="ATPase domain of HSP90 chaperone/DNA topoisomerase II/histidine kinase"/>
    <property type="match status" value="1"/>
</dbReference>
<accession>A0ABS5H9Y6</accession>
<dbReference type="Pfam" id="PF02518">
    <property type="entry name" value="HATPase_c"/>
    <property type="match status" value="1"/>
</dbReference>
<dbReference type="SMART" id="SM00091">
    <property type="entry name" value="PAS"/>
    <property type="match status" value="2"/>
</dbReference>
<evidence type="ECO:0000259" key="17">
    <source>
        <dbReference type="PROSITE" id="PS50112"/>
    </source>
</evidence>
<dbReference type="InterPro" id="IPR000014">
    <property type="entry name" value="PAS"/>
</dbReference>
<dbReference type="CDD" id="cd17546">
    <property type="entry name" value="REC_hyHK_CKI1_RcsC-like"/>
    <property type="match status" value="1"/>
</dbReference>
<evidence type="ECO:0000256" key="7">
    <source>
        <dbReference type="ARBA" id="ARBA00022741"/>
    </source>
</evidence>
<evidence type="ECO:0000256" key="6">
    <source>
        <dbReference type="ARBA" id="ARBA00022692"/>
    </source>
</evidence>
<dbReference type="SMART" id="SM00448">
    <property type="entry name" value="REC"/>
    <property type="match status" value="2"/>
</dbReference>
<feature type="domain" description="Response regulatory" evidence="16">
    <location>
        <begin position="943"/>
        <end position="1059"/>
    </location>
</feature>
<dbReference type="SUPFAM" id="SSF47384">
    <property type="entry name" value="Homodimeric domain of signal transducing histidine kinase"/>
    <property type="match status" value="1"/>
</dbReference>
<dbReference type="PROSITE" id="PS50110">
    <property type="entry name" value="RESPONSE_REGULATORY"/>
    <property type="match status" value="2"/>
</dbReference>
<evidence type="ECO:0000256" key="2">
    <source>
        <dbReference type="ARBA" id="ARBA00004651"/>
    </source>
</evidence>
<dbReference type="InterPro" id="IPR013767">
    <property type="entry name" value="PAS_fold"/>
</dbReference>
<dbReference type="InterPro" id="IPR001789">
    <property type="entry name" value="Sig_transdc_resp-reg_receiver"/>
</dbReference>
<dbReference type="CDD" id="cd00156">
    <property type="entry name" value="REC"/>
    <property type="match status" value="1"/>
</dbReference>
<feature type="modified residue" description="4-aspartylphosphate" evidence="13">
    <location>
        <position position="992"/>
    </location>
</feature>
<dbReference type="PRINTS" id="PR00344">
    <property type="entry name" value="BCTRLSENSOR"/>
</dbReference>
<dbReference type="SMART" id="SM00073">
    <property type="entry name" value="HPT"/>
    <property type="match status" value="1"/>
</dbReference>
<dbReference type="PROSITE" id="PS50894">
    <property type="entry name" value="HPT"/>
    <property type="match status" value="1"/>
</dbReference>
<evidence type="ECO:0000256" key="11">
    <source>
        <dbReference type="ARBA" id="ARBA00023136"/>
    </source>
</evidence>
<dbReference type="EMBL" id="JAGSSV010000002">
    <property type="protein sequence ID" value="MBR7887784.1"/>
    <property type="molecule type" value="Genomic_DNA"/>
</dbReference>
<feature type="domain" description="Response regulatory" evidence="16">
    <location>
        <begin position="793"/>
        <end position="915"/>
    </location>
</feature>
<dbReference type="NCBIfam" id="TIGR00229">
    <property type="entry name" value="sensory_box"/>
    <property type="match status" value="2"/>
</dbReference>
<feature type="modified residue" description="Phosphohistidine" evidence="12">
    <location>
        <position position="1132"/>
    </location>
</feature>
<feature type="domain" description="PAC" evidence="18">
    <location>
        <begin position="481"/>
        <end position="533"/>
    </location>
</feature>
<dbReference type="InterPro" id="IPR004358">
    <property type="entry name" value="Sig_transdc_His_kin-like_C"/>
</dbReference>
<evidence type="ECO:0000256" key="3">
    <source>
        <dbReference type="ARBA" id="ARBA00012438"/>
    </source>
</evidence>
<dbReference type="InterPro" id="IPR036890">
    <property type="entry name" value="HATPase_C_sf"/>
</dbReference>
<evidence type="ECO:0000313" key="20">
    <source>
        <dbReference type="EMBL" id="MBR7887784.1"/>
    </source>
</evidence>
<dbReference type="CDD" id="cd00130">
    <property type="entry name" value="PAS"/>
    <property type="match status" value="2"/>
</dbReference>
<dbReference type="InterPro" id="IPR011006">
    <property type="entry name" value="CheY-like_superfamily"/>
</dbReference>
<keyword evidence="5 13" id="KW-0597">Phosphoprotein</keyword>
<dbReference type="Gene3D" id="1.10.287.130">
    <property type="match status" value="1"/>
</dbReference>
<dbReference type="Gene3D" id="3.30.450.20">
    <property type="entry name" value="PAS domain"/>
    <property type="match status" value="2"/>
</dbReference>
<dbReference type="Gene3D" id="3.40.50.2300">
    <property type="match status" value="2"/>
</dbReference>
<dbReference type="EC" id="2.7.13.3" evidence="3"/>
<dbReference type="CDD" id="cd00082">
    <property type="entry name" value="HisKA"/>
    <property type="match status" value="1"/>
</dbReference>
<feature type="transmembrane region" description="Helical" evidence="14">
    <location>
        <begin position="23"/>
        <end position="46"/>
    </location>
</feature>
<dbReference type="InterPro" id="IPR001610">
    <property type="entry name" value="PAC"/>
</dbReference>
<protein>
    <recommendedName>
        <fullName evidence="3">histidine kinase</fullName>
        <ecNumber evidence="3">2.7.13.3</ecNumber>
    </recommendedName>
</protein>
<evidence type="ECO:0000256" key="10">
    <source>
        <dbReference type="ARBA" id="ARBA00023012"/>
    </source>
</evidence>
<evidence type="ECO:0000256" key="4">
    <source>
        <dbReference type="ARBA" id="ARBA00022475"/>
    </source>
</evidence>
<feature type="domain" description="PAC" evidence="18">
    <location>
        <begin position="350"/>
        <end position="402"/>
    </location>
</feature>
<dbReference type="Gene3D" id="1.20.120.160">
    <property type="entry name" value="HPT domain"/>
    <property type="match status" value="1"/>
</dbReference>
<comment type="catalytic activity">
    <reaction evidence="1">
        <text>ATP + protein L-histidine = ADP + protein N-phospho-L-histidine.</text>
        <dbReference type="EC" id="2.7.13.3"/>
    </reaction>
</comment>
<sequence length="1272" mass="143564">MKNALLSKKLHEDIASTQGVRPFWIYIQAVIYLVGFIAVFLINILFDDINEQLNKDIVNEKTRLSIGELIVFDLKKIESSFYQIATTSNVRGQNYIRRQLQTSLDDLNEILEVLENGGTIKRDTRLNIESQELMRRNFTYTRQVGDDKYILEVIDLKPKLLEIEKESDHLLALLAEREALREAGNVDDYSASIDKVKIYLITLPQLFVRAMENANVLFYQSQKEVDKLEKNVEEKRADYNTLQIWLSIFIVGIVFLISFRILRQLQTSQYRLQELAKNLEFQKFALDQHAIVSATDIDGAIVYANDKFCEITGYSRSELLGKNHSIFKSGEHPDSYYKELWDTVAASKVWRGELKNRNKDGTFSWLSATIVPLLDHAGKPFQYFAIRTDVTSRKEMEGTIQENNRFLQNLTNTMGEGVYAVNKDGNCIYINPKALELVEYQAEDVFGQNMHDLIHQHDKEGQFVFGDHCPIVKSMREHKQYVSEDEWFHTKSGRGFPVSVTAVPIINDGKFDGYVAVFQDISLRKEIEEDLQDAKIQAEEANRSKSHFLANMSHEIRTPMNAIIGMSYLALQSNLNDKQRNYVDKINRSAESLLRIINDILDLSKVEAGKLELEKSEFFIYELFTDLASVTSIKAEEKGLELLFDIDSQIPNWLIGDPTRLNQVLLNLCNNAIKFTEKGEIIVSVQVVSSSDNAVELKFSIKDTGIGVTEEQKQSLFMPFQQADVSTTRKFGGTGLGLSISKRLVALMKGKIWMDSEIHVGSTFHFTACFDICKKKPVWSCDFDELRNLSGSRVLVVDDNENAREIFTSMLSNYNLAADTLKNGTELLELINHSDKIKQYDVVLLDWQLPDKNGVELLDDIAADKYDQLPPIVMMTAYGNAELDRALKEANHQVFQILTKPITPCALLISMRLALGMSIEGLSGSQKKGNESELEPHHLEGKKALLVEDNAFNQEVASELLSSYGIEVTIAENGLEALQKITTKDFDCVLMDCQMPIMDGYTATKKIREQDIYKDLPIIAMTANAMHDEVAHMMECGMNDHIPKPIDVKLMLATLSKWIIQKPATVQVFTASTQFANNLVLDSQKALSRMGIGQESYNKLLVKFIEHEGNGIEDINQALENQDSATATRLFHTLKGIAATIGAEPLANVAKRCEVAMGSGSLESALKDELEHELAMAIEAIQHEISSFDEVRKEDNTTGDIVTLSEEELESKLAILESLLEEFDSDAEDVLEDILNASFDSVTKGKLEDIAKALGQYDFEKALSVLKGIKHA</sequence>
<proteinExistence type="predicted"/>
<organism evidence="20 21">
    <name type="scientific">Marinomonas vulgaris</name>
    <dbReference type="NCBI Taxonomy" id="2823372"/>
    <lineage>
        <taxon>Bacteria</taxon>
        <taxon>Pseudomonadati</taxon>
        <taxon>Pseudomonadota</taxon>
        <taxon>Gammaproteobacteria</taxon>
        <taxon>Oceanospirillales</taxon>
        <taxon>Oceanospirillaceae</taxon>
        <taxon>Marinomonas</taxon>
    </lineage>
</organism>
<evidence type="ECO:0000313" key="21">
    <source>
        <dbReference type="Proteomes" id="UP000679722"/>
    </source>
</evidence>
<dbReference type="PROSITE" id="PS50112">
    <property type="entry name" value="PAS"/>
    <property type="match status" value="2"/>
</dbReference>
<dbReference type="Pfam" id="PF00512">
    <property type="entry name" value="HisKA"/>
    <property type="match status" value="1"/>
</dbReference>
<dbReference type="PROSITE" id="PS50113">
    <property type="entry name" value="PAC"/>
    <property type="match status" value="2"/>
</dbReference>
<evidence type="ECO:0000259" key="19">
    <source>
        <dbReference type="PROSITE" id="PS50894"/>
    </source>
</evidence>
<dbReference type="InterPro" id="IPR000700">
    <property type="entry name" value="PAS-assoc_C"/>
</dbReference>
<keyword evidence="9 14" id="KW-1133">Transmembrane helix</keyword>
<evidence type="ECO:0000259" key="15">
    <source>
        <dbReference type="PROSITE" id="PS50109"/>
    </source>
</evidence>
<dbReference type="Proteomes" id="UP000679722">
    <property type="component" value="Unassembled WGS sequence"/>
</dbReference>
<dbReference type="SUPFAM" id="SSF52172">
    <property type="entry name" value="CheY-like"/>
    <property type="match status" value="2"/>
</dbReference>
<keyword evidence="4" id="KW-1003">Cell membrane</keyword>
<comment type="caution">
    <text evidence="20">The sequence shown here is derived from an EMBL/GenBank/DDBJ whole genome shotgun (WGS) entry which is preliminary data.</text>
</comment>
<keyword evidence="11 14" id="KW-0472">Membrane</keyword>
<evidence type="ECO:0000256" key="14">
    <source>
        <dbReference type="SAM" id="Phobius"/>
    </source>
</evidence>
<feature type="modified residue" description="4-aspartylphosphate" evidence="13">
    <location>
        <position position="846"/>
    </location>
</feature>
<keyword evidence="21" id="KW-1185">Reference proteome</keyword>
<evidence type="ECO:0000256" key="13">
    <source>
        <dbReference type="PROSITE-ProRule" id="PRU00169"/>
    </source>
</evidence>
<keyword evidence="6 14" id="KW-0812">Transmembrane</keyword>
<dbReference type="Gene3D" id="3.30.565.10">
    <property type="entry name" value="Histidine kinase-like ATPase, C-terminal domain"/>
    <property type="match status" value="1"/>
</dbReference>
<keyword evidence="8" id="KW-0067">ATP-binding</keyword>
<gene>
    <name evidence="20" type="ORF">J9B83_02435</name>
</gene>
<feature type="domain" description="PAS" evidence="17">
    <location>
        <begin position="292"/>
        <end position="335"/>
    </location>
</feature>
<evidence type="ECO:0000256" key="8">
    <source>
        <dbReference type="ARBA" id="ARBA00022840"/>
    </source>
</evidence>
<evidence type="ECO:0000259" key="16">
    <source>
        <dbReference type="PROSITE" id="PS50110"/>
    </source>
</evidence>
<name>A0ABS5H9Y6_9GAMM</name>
<reference evidence="21" key="1">
    <citation type="submission" date="2023-07" db="EMBL/GenBank/DDBJ databases">
        <title>Marinomonas vulgaris A79, complete genome.</title>
        <authorList>
            <person name="Ying J.-J."/>
        </authorList>
    </citation>
    <scope>NUCLEOTIDE SEQUENCE [LARGE SCALE GENOMIC DNA]</scope>
    <source>
        <strain evidence="21">A79</strain>
    </source>
</reference>
<feature type="transmembrane region" description="Helical" evidence="14">
    <location>
        <begin position="244"/>
        <end position="262"/>
    </location>
</feature>
<dbReference type="SUPFAM" id="SSF47226">
    <property type="entry name" value="Histidine-containing phosphotransfer domain, HPT domain"/>
    <property type="match status" value="1"/>
</dbReference>
<evidence type="ECO:0000256" key="9">
    <source>
        <dbReference type="ARBA" id="ARBA00022989"/>
    </source>
</evidence>
<dbReference type="SMART" id="SM00388">
    <property type="entry name" value="HisKA"/>
    <property type="match status" value="1"/>
</dbReference>
<dbReference type="PROSITE" id="PS50109">
    <property type="entry name" value="HIS_KIN"/>
    <property type="match status" value="1"/>
</dbReference>
<dbReference type="InterPro" id="IPR005467">
    <property type="entry name" value="His_kinase_dom"/>
</dbReference>
<dbReference type="InterPro" id="IPR003661">
    <property type="entry name" value="HisK_dim/P_dom"/>
</dbReference>
<dbReference type="Pfam" id="PF01627">
    <property type="entry name" value="Hpt"/>
    <property type="match status" value="1"/>
</dbReference>
<dbReference type="PANTHER" id="PTHR45339:SF1">
    <property type="entry name" value="HYBRID SIGNAL TRANSDUCTION HISTIDINE KINASE J"/>
    <property type="match status" value="1"/>
</dbReference>
<dbReference type="PANTHER" id="PTHR45339">
    <property type="entry name" value="HYBRID SIGNAL TRANSDUCTION HISTIDINE KINASE J"/>
    <property type="match status" value="1"/>
</dbReference>
<dbReference type="InterPro" id="IPR035965">
    <property type="entry name" value="PAS-like_dom_sf"/>
</dbReference>
<dbReference type="InterPro" id="IPR008207">
    <property type="entry name" value="Sig_transdc_His_kin_Hpt_dom"/>
</dbReference>
<dbReference type="InterPro" id="IPR036641">
    <property type="entry name" value="HPT_dom_sf"/>
</dbReference>
<dbReference type="Pfam" id="PF00072">
    <property type="entry name" value="Response_reg"/>
    <property type="match status" value="2"/>
</dbReference>
<evidence type="ECO:0000256" key="5">
    <source>
        <dbReference type="ARBA" id="ARBA00022553"/>
    </source>
</evidence>
<dbReference type="InterPro" id="IPR036097">
    <property type="entry name" value="HisK_dim/P_sf"/>
</dbReference>
<evidence type="ECO:0000256" key="1">
    <source>
        <dbReference type="ARBA" id="ARBA00000085"/>
    </source>
</evidence>
<evidence type="ECO:0000256" key="12">
    <source>
        <dbReference type="PROSITE-ProRule" id="PRU00110"/>
    </source>
</evidence>
<evidence type="ECO:0000259" key="18">
    <source>
        <dbReference type="PROSITE" id="PS50113"/>
    </source>
</evidence>
<dbReference type="SMART" id="SM00387">
    <property type="entry name" value="HATPase_c"/>
    <property type="match status" value="1"/>
</dbReference>